<dbReference type="Proteomes" id="UP000010471">
    <property type="component" value="Chromosome"/>
</dbReference>
<gene>
    <name evidence="2" type="ORF">Mic7113_4070</name>
</gene>
<name>K9WJ22_9CYAN</name>
<keyword evidence="2" id="KW-0489">Methyltransferase</keyword>
<reference evidence="2 3" key="1">
    <citation type="submission" date="2012-06" db="EMBL/GenBank/DDBJ databases">
        <title>Finished chromosome of genome of Microcoleus sp. PCC 7113.</title>
        <authorList>
            <consortium name="US DOE Joint Genome Institute"/>
            <person name="Gugger M."/>
            <person name="Coursin T."/>
            <person name="Rippka R."/>
            <person name="Tandeau De Marsac N."/>
            <person name="Huntemann M."/>
            <person name="Wei C.-L."/>
            <person name="Han J."/>
            <person name="Detter J.C."/>
            <person name="Han C."/>
            <person name="Tapia R."/>
            <person name="Chen A."/>
            <person name="Kyrpides N."/>
            <person name="Mavromatis K."/>
            <person name="Markowitz V."/>
            <person name="Szeto E."/>
            <person name="Ivanova N."/>
            <person name="Pagani I."/>
            <person name="Pati A."/>
            <person name="Goodwin L."/>
            <person name="Nordberg H.P."/>
            <person name="Cantor M.N."/>
            <person name="Hua S.X."/>
            <person name="Woyke T."/>
            <person name="Kerfeld C.A."/>
        </authorList>
    </citation>
    <scope>NUCLEOTIDE SEQUENCE [LARGE SCALE GENOMIC DNA]</scope>
    <source>
        <strain evidence="2 3">PCC 7113</strain>
    </source>
</reference>
<protein>
    <submittedName>
        <fullName evidence="2">Methyltransferase family protein</fullName>
    </submittedName>
</protein>
<dbReference type="EMBL" id="CP003630">
    <property type="protein sequence ID" value="AFZ19774.1"/>
    <property type="molecule type" value="Genomic_DNA"/>
</dbReference>
<accession>K9WJ22</accession>
<dbReference type="STRING" id="1173027.Mic7113_4070"/>
<keyword evidence="3" id="KW-1185">Reference proteome</keyword>
<evidence type="ECO:0000313" key="2">
    <source>
        <dbReference type="EMBL" id="AFZ19774.1"/>
    </source>
</evidence>
<keyword evidence="2" id="KW-0808">Transferase</keyword>
<dbReference type="SUPFAM" id="SSF53335">
    <property type="entry name" value="S-adenosyl-L-methionine-dependent methyltransferases"/>
    <property type="match status" value="1"/>
</dbReference>
<evidence type="ECO:0000313" key="3">
    <source>
        <dbReference type="Proteomes" id="UP000010471"/>
    </source>
</evidence>
<dbReference type="PANTHER" id="PTHR43861">
    <property type="entry name" value="TRANS-ACONITATE 2-METHYLTRANSFERASE-RELATED"/>
    <property type="match status" value="1"/>
</dbReference>
<dbReference type="KEGG" id="mic:Mic7113_4070"/>
<dbReference type="Pfam" id="PF08241">
    <property type="entry name" value="Methyltransf_11"/>
    <property type="match status" value="1"/>
</dbReference>
<sequence>MGSSTVRMKVIAVENGCVMAEHQWKSALYESKHSFVWRYGADCLELLSPKQGERILDLGCGTGQLTAEIAASGAITIGIDRAPTMISQAQQNYPNLQFKIADARDFYFAEPFDAVFSNATLHWIKEPEKAITCIGNALKSGGRFVAEFGGKGNIKAIETALNKALEAVGYPVEPEHNPLYFPSIGEYSTLLEKQGFSVTYATLFERPTPLEDGERGLQNWLEMFANSFLQAIPINNHASVIENIENQLRPELYRDGTWFADYKRLRVVAKKE</sequence>
<proteinExistence type="predicted"/>
<dbReference type="InterPro" id="IPR013216">
    <property type="entry name" value="Methyltransf_11"/>
</dbReference>
<dbReference type="PANTHER" id="PTHR43861:SF1">
    <property type="entry name" value="TRANS-ACONITATE 2-METHYLTRANSFERASE"/>
    <property type="match status" value="1"/>
</dbReference>
<dbReference type="PATRIC" id="fig|1173027.3.peg.4496"/>
<dbReference type="AlphaFoldDB" id="K9WJ22"/>
<dbReference type="InterPro" id="IPR029063">
    <property type="entry name" value="SAM-dependent_MTases_sf"/>
</dbReference>
<evidence type="ECO:0000259" key="1">
    <source>
        <dbReference type="Pfam" id="PF08241"/>
    </source>
</evidence>
<dbReference type="eggNOG" id="COG4106">
    <property type="taxonomic scope" value="Bacteria"/>
</dbReference>
<dbReference type="GO" id="GO:0008168">
    <property type="term" value="F:methyltransferase activity"/>
    <property type="evidence" value="ECO:0007669"/>
    <property type="project" value="UniProtKB-KW"/>
</dbReference>
<dbReference type="CDD" id="cd02440">
    <property type="entry name" value="AdoMet_MTases"/>
    <property type="match status" value="1"/>
</dbReference>
<dbReference type="GO" id="GO:0032259">
    <property type="term" value="P:methylation"/>
    <property type="evidence" value="ECO:0007669"/>
    <property type="project" value="UniProtKB-KW"/>
</dbReference>
<organism evidence="2 3">
    <name type="scientific">Allocoleopsis franciscana PCC 7113</name>
    <dbReference type="NCBI Taxonomy" id="1173027"/>
    <lineage>
        <taxon>Bacteria</taxon>
        <taxon>Bacillati</taxon>
        <taxon>Cyanobacteriota</taxon>
        <taxon>Cyanophyceae</taxon>
        <taxon>Coleofasciculales</taxon>
        <taxon>Coleofasciculaceae</taxon>
        <taxon>Allocoleopsis</taxon>
        <taxon>Allocoleopsis franciscana</taxon>
    </lineage>
</organism>
<feature type="domain" description="Methyltransferase type 11" evidence="1">
    <location>
        <begin position="56"/>
        <end position="145"/>
    </location>
</feature>
<dbReference type="Gene3D" id="3.40.50.150">
    <property type="entry name" value="Vaccinia Virus protein VP39"/>
    <property type="match status" value="1"/>
</dbReference>
<dbReference type="HOGENOM" id="CLU_037990_5_3_3"/>